<evidence type="ECO:0000313" key="5">
    <source>
        <dbReference type="Proteomes" id="UP000536604"/>
    </source>
</evidence>
<organism evidence="4 5">
    <name type="scientific">Nocardiopsis algeriensis</name>
    <dbReference type="NCBI Taxonomy" id="1478215"/>
    <lineage>
        <taxon>Bacteria</taxon>
        <taxon>Bacillati</taxon>
        <taxon>Actinomycetota</taxon>
        <taxon>Actinomycetes</taxon>
        <taxon>Streptosporangiales</taxon>
        <taxon>Nocardiopsidaceae</taxon>
        <taxon>Nocardiopsis</taxon>
    </lineage>
</organism>
<keyword evidence="4" id="KW-0503">Monooxygenase</keyword>
<evidence type="ECO:0000259" key="3">
    <source>
        <dbReference type="Pfam" id="PF01494"/>
    </source>
</evidence>
<dbReference type="Proteomes" id="UP000536604">
    <property type="component" value="Unassembled WGS sequence"/>
</dbReference>
<proteinExistence type="predicted"/>
<evidence type="ECO:0000313" key="4">
    <source>
        <dbReference type="EMBL" id="MBB6120580.1"/>
    </source>
</evidence>
<keyword evidence="5" id="KW-1185">Reference proteome</keyword>
<dbReference type="InterPro" id="IPR002938">
    <property type="entry name" value="FAD-bd"/>
</dbReference>
<sequence length="322" mass="35324">MADHAVVWERNRKGTAGFGVILPPEVLDLLRRTVPRLADAVSPHLARWEKTCVSRNRERWMTATPPMAAIARSTLNRLLWRECDAQGVVLREREAPKLPALASSYDLVVCADGAGSQAHQAGFVTTVEEIGPPYAWLGTAQSLDTLTFLAESTVDGCYMAHAYPFSDSAGTFLVEGRRARTPTDLTALFGLPVRPDPARDNSVWRRFRERTVRSWSRGNIVLVGDSAHTVHYSIGSGTHLAFEDAVVLVESLAAAGSLHRALSLYEETRRPVVEQFQGLGRISAEWFSRVDDVFDLPLSRFAAGLLTRGGRFGRVGGTSTPP</sequence>
<dbReference type="Gene3D" id="3.50.50.60">
    <property type="entry name" value="FAD/NAD(P)-binding domain"/>
    <property type="match status" value="1"/>
</dbReference>
<gene>
    <name evidence="4" type="ORF">FHS13_002537</name>
</gene>
<keyword evidence="1 4" id="KW-0560">Oxidoreductase</keyword>
<dbReference type="GO" id="GO:0018673">
    <property type="term" value="F:anthraniloyl-CoA monooxygenase activity"/>
    <property type="evidence" value="ECO:0007669"/>
    <property type="project" value="UniProtKB-EC"/>
</dbReference>
<keyword evidence="2" id="KW-0520">NAD</keyword>
<accession>A0A841IQU4</accession>
<protein>
    <submittedName>
        <fullName evidence="4">Anthraniloyl-CoA monooxygenase</fullName>
        <ecNumber evidence="4">1.14.13.40</ecNumber>
    </submittedName>
</protein>
<dbReference type="Gene3D" id="3.30.9.20">
    <property type="match status" value="1"/>
</dbReference>
<dbReference type="EMBL" id="JACHJO010000007">
    <property type="protein sequence ID" value="MBB6120580.1"/>
    <property type="molecule type" value="Genomic_DNA"/>
</dbReference>
<evidence type="ECO:0000256" key="2">
    <source>
        <dbReference type="ARBA" id="ARBA00023027"/>
    </source>
</evidence>
<name>A0A841IQU4_9ACTN</name>
<dbReference type="InterPro" id="IPR050631">
    <property type="entry name" value="PheA/TfdB_FAD_monoxygenase"/>
</dbReference>
<dbReference type="PANTHER" id="PTHR43476">
    <property type="entry name" value="3-(3-HYDROXY-PHENYL)PROPIONATE/3-HYDROXYCINNAMIC ACID HYDROXYLASE"/>
    <property type="match status" value="1"/>
</dbReference>
<feature type="domain" description="FAD-binding" evidence="3">
    <location>
        <begin position="184"/>
        <end position="275"/>
    </location>
</feature>
<dbReference type="EC" id="1.14.13.40" evidence="4"/>
<dbReference type="InterPro" id="IPR036188">
    <property type="entry name" value="FAD/NAD-bd_sf"/>
</dbReference>
<comment type="caution">
    <text evidence="4">The sequence shown here is derived from an EMBL/GenBank/DDBJ whole genome shotgun (WGS) entry which is preliminary data.</text>
</comment>
<dbReference type="AlphaFoldDB" id="A0A841IQU4"/>
<dbReference type="PANTHER" id="PTHR43476:SF4">
    <property type="entry name" value="BLR0106 PROTEIN"/>
    <property type="match status" value="1"/>
</dbReference>
<dbReference type="Pfam" id="PF01494">
    <property type="entry name" value="FAD_binding_3"/>
    <property type="match status" value="1"/>
</dbReference>
<evidence type="ECO:0000256" key="1">
    <source>
        <dbReference type="ARBA" id="ARBA00023002"/>
    </source>
</evidence>
<dbReference type="SUPFAM" id="SSF51905">
    <property type="entry name" value="FAD/NAD(P)-binding domain"/>
    <property type="match status" value="1"/>
</dbReference>
<dbReference type="GO" id="GO:0071949">
    <property type="term" value="F:FAD binding"/>
    <property type="evidence" value="ECO:0007669"/>
    <property type="project" value="InterPro"/>
</dbReference>
<reference evidence="4 5" key="1">
    <citation type="submission" date="2020-08" db="EMBL/GenBank/DDBJ databases">
        <title>Genomic Encyclopedia of Type Strains, Phase III (KMG-III): the genomes of soil and plant-associated and newly described type strains.</title>
        <authorList>
            <person name="Whitman W."/>
        </authorList>
    </citation>
    <scope>NUCLEOTIDE SEQUENCE [LARGE SCALE GENOMIC DNA]</scope>
    <source>
        <strain evidence="4 5">CECT 8712</strain>
    </source>
</reference>